<dbReference type="InterPro" id="IPR036787">
    <property type="entry name" value="T_IF-3_N_sf"/>
</dbReference>
<evidence type="ECO:0000259" key="4">
    <source>
        <dbReference type="Pfam" id="PF00707"/>
    </source>
</evidence>
<keyword evidence="3" id="KW-0648">Protein biosynthesis</keyword>
<keyword evidence="2 6" id="KW-0396">Initiation factor</keyword>
<dbReference type="GO" id="GO:0005737">
    <property type="term" value="C:cytoplasm"/>
    <property type="evidence" value="ECO:0007669"/>
    <property type="project" value="UniProtKB-ARBA"/>
</dbReference>
<dbReference type="GO" id="GO:0043022">
    <property type="term" value="F:ribosome binding"/>
    <property type="evidence" value="ECO:0007669"/>
    <property type="project" value="TreeGrafter"/>
</dbReference>
<comment type="similarity">
    <text evidence="1">Belongs to the IF-3 family.</text>
</comment>
<evidence type="ECO:0000256" key="3">
    <source>
        <dbReference type="ARBA" id="ARBA00022917"/>
    </source>
</evidence>
<protein>
    <submittedName>
        <fullName evidence="6">Initiation factor 3</fullName>
    </submittedName>
</protein>
<dbReference type="PANTHER" id="PTHR10938:SF0">
    <property type="entry name" value="TRANSLATION INITIATION FACTOR IF-3, MITOCHONDRIAL"/>
    <property type="match status" value="1"/>
</dbReference>
<dbReference type="AlphaFoldDB" id="I0YR56"/>
<dbReference type="SUPFAM" id="SSF55200">
    <property type="entry name" value="Translation initiation factor IF3, C-terminal domain"/>
    <property type="match status" value="1"/>
</dbReference>
<dbReference type="InterPro" id="IPR019814">
    <property type="entry name" value="Translation_initiation_fac_3_N"/>
</dbReference>
<dbReference type="Proteomes" id="UP000007264">
    <property type="component" value="Unassembled WGS sequence"/>
</dbReference>
<dbReference type="Pfam" id="PF05198">
    <property type="entry name" value="IF3_N"/>
    <property type="match status" value="1"/>
</dbReference>
<gene>
    <name evidence="6" type="ORF">COCSUDRAFT_18256</name>
</gene>
<evidence type="ECO:0000313" key="7">
    <source>
        <dbReference type="Proteomes" id="UP000007264"/>
    </source>
</evidence>
<feature type="non-terminal residue" evidence="6">
    <location>
        <position position="1"/>
    </location>
</feature>
<dbReference type="InterPro" id="IPR001288">
    <property type="entry name" value="Translation_initiation_fac_3"/>
</dbReference>
<reference evidence="6 7" key="1">
    <citation type="journal article" date="2012" name="Genome Biol.">
        <title>The genome of the polar eukaryotic microalga coccomyxa subellipsoidea reveals traits of cold adaptation.</title>
        <authorList>
            <person name="Blanc G."/>
            <person name="Agarkova I."/>
            <person name="Grimwood J."/>
            <person name="Kuo A."/>
            <person name="Brueggeman A."/>
            <person name="Dunigan D."/>
            <person name="Gurnon J."/>
            <person name="Ladunga I."/>
            <person name="Lindquist E."/>
            <person name="Lucas S."/>
            <person name="Pangilinan J."/>
            <person name="Proschold T."/>
            <person name="Salamov A."/>
            <person name="Schmutz J."/>
            <person name="Weeks D."/>
            <person name="Yamada T."/>
            <person name="Claverie J.M."/>
            <person name="Grigoriev I."/>
            <person name="Van Etten J."/>
            <person name="Lomsadze A."/>
            <person name="Borodovsky M."/>
        </authorList>
    </citation>
    <scope>NUCLEOTIDE SEQUENCE [LARGE SCALE GENOMIC DNA]</scope>
    <source>
        <strain evidence="6 7">C-169</strain>
    </source>
</reference>
<dbReference type="InterPro" id="IPR036788">
    <property type="entry name" value="T_IF-3_C_sf"/>
</dbReference>
<dbReference type="SUPFAM" id="SSF54364">
    <property type="entry name" value="Translation initiation factor IF3, N-terminal domain"/>
    <property type="match status" value="1"/>
</dbReference>
<dbReference type="RefSeq" id="XP_005645419.1">
    <property type="nucleotide sequence ID" value="XM_005645362.1"/>
</dbReference>
<dbReference type="eggNOG" id="ENOG502QUHV">
    <property type="taxonomic scope" value="Eukaryota"/>
</dbReference>
<evidence type="ECO:0000259" key="5">
    <source>
        <dbReference type="Pfam" id="PF05198"/>
    </source>
</evidence>
<dbReference type="STRING" id="574566.I0YR56"/>
<evidence type="ECO:0000256" key="2">
    <source>
        <dbReference type="ARBA" id="ARBA00022540"/>
    </source>
</evidence>
<dbReference type="Gene3D" id="3.30.110.10">
    <property type="entry name" value="Translation initiation factor 3 (IF-3), C-terminal domain"/>
    <property type="match status" value="1"/>
</dbReference>
<dbReference type="NCBIfam" id="TIGR00168">
    <property type="entry name" value="infC"/>
    <property type="match status" value="1"/>
</dbReference>
<evidence type="ECO:0000313" key="6">
    <source>
        <dbReference type="EMBL" id="EIE20875.1"/>
    </source>
</evidence>
<feature type="domain" description="Translation initiation factor 3 C-terminal" evidence="4">
    <location>
        <begin position="73"/>
        <end position="157"/>
    </location>
</feature>
<proteinExistence type="inferred from homology"/>
<dbReference type="PANTHER" id="PTHR10938">
    <property type="entry name" value="TRANSLATION INITIATION FACTOR IF-3"/>
    <property type="match status" value="1"/>
</dbReference>
<dbReference type="EMBL" id="AGSI01000014">
    <property type="protein sequence ID" value="EIE20875.1"/>
    <property type="molecule type" value="Genomic_DNA"/>
</dbReference>
<evidence type="ECO:0000256" key="1">
    <source>
        <dbReference type="ARBA" id="ARBA00005439"/>
    </source>
</evidence>
<dbReference type="Gene3D" id="3.10.20.80">
    <property type="entry name" value="Translation initiation factor 3 (IF-3), N-terminal domain"/>
    <property type="match status" value="1"/>
</dbReference>
<accession>I0YR56</accession>
<feature type="domain" description="Translation initiation factor 3 N-terminal" evidence="5">
    <location>
        <begin position="2"/>
        <end position="63"/>
    </location>
</feature>
<keyword evidence="7" id="KW-1185">Reference proteome</keyword>
<organism evidence="6 7">
    <name type="scientific">Coccomyxa subellipsoidea (strain C-169)</name>
    <name type="common">Green microalga</name>
    <dbReference type="NCBI Taxonomy" id="574566"/>
    <lineage>
        <taxon>Eukaryota</taxon>
        <taxon>Viridiplantae</taxon>
        <taxon>Chlorophyta</taxon>
        <taxon>core chlorophytes</taxon>
        <taxon>Trebouxiophyceae</taxon>
        <taxon>Trebouxiophyceae incertae sedis</taxon>
        <taxon>Coccomyxaceae</taxon>
        <taxon>Coccomyxa</taxon>
        <taxon>Coccomyxa subellipsoidea</taxon>
    </lineage>
</organism>
<dbReference type="GO" id="GO:0003743">
    <property type="term" value="F:translation initiation factor activity"/>
    <property type="evidence" value="ECO:0007669"/>
    <property type="project" value="UniProtKB-KW"/>
</dbReference>
<sequence length="162" mass="18588">DEVRVINEEKEPLGIMSLMEALDMADEADVDVVLITPDADPPVVRLIQYSKYKFEQAKASKEASKKQREARQDLKELKFRPSTDVHDYQVRLRAAQKFIAKGDKVKLTLTFKGREMQFQEIGKDLFKKFVEDVGENAVVIQDARMMGNQMTLLLSPNKNLRT</sequence>
<dbReference type="GO" id="GO:0032790">
    <property type="term" value="P:ribosome disassembly"/>
    <property type="evidence" value="ECO:0007669"/>
    <property type="project" value="TreeGrafter"/>
</dbReference>
<name>I0YR56_COCSC</name>
<dbReference type="KEGG" id="csl:COCSUDRAFT_18256"/>
<comment type="caution">
    <text evidence="6">The sequence shown here is derived from an EMBL/GenBank/DDBJ whole genome shotgun (WGS) entry which is preliminary data.</text>
</comment>
<dbReference type="GeneID" id="17038854"/>
<dbReference type="FunFam" id="3.30.110.10:FF:000001">
    <property type="entry name" value="Translation initiation factor IF-3"/>
    <property type="match status" value="1"/>
</dbReference>
<dbReference type="OrthoDB" id="21573at2759"/>
<dbReference type="Pfam" id="PF00707">
    <property type="entry name" value="IF3_C"/>
    <property type="match status" value="1"/>
</dbReference>
<dbReference type="InterPro" id="IPR019815">
    <property type="entry name" value="Translation_initiation_fac_3_C"/>
</dbReference>